<evidence type="ECO:0000256" key="4">
    <source>
        <dbReference type="ARBA" id="ARBA00022989"/>
    </source>
</evidence>
<dbReference type="GO" id="GO:0016020">
    <property type="term" value="C:membrane"/>
    <property type="evidence" value="ECO:0007669"/>
    <property type="project" value="UniProtKB-SubCell"/>
</dbReference>
<evidence type="ECO:0000256" key="1">
    <source>
        <dbReference type="ARBA" id="ARBA00004167"/>
    </source>
</evidence>
<name>A0A4R6GGE8_9BURK</name>
<dbReference type="Proteomes" id="UP000294737">
    <property type="component" value="Unassembled WGS sequence"/>
</dbReference>
<dbReference type="RefSeq" id="WP_112990638.1">
    <property type="nucleotide sequence ID" value="NZ_PTLZ01000001.1"/>
</dbReference>
<dbReference type="PRINTS" id="PR00813">
    <property type="entry name" value="BCTERIALGSPG"/>
</dbReference>
<dbReference type="GO" id="GO:0043683">
    <property type="term" value="P:type IV pilus assembly"/>
    <property type="evidence" value="ECO:0007669"/>
    <property type="project" value="InterPro"/>
</dbReference>
<dbReference type="InterPro" id="IPR045584">
    <property type="entry name" value="Pilin-like"/>
</dbReference>
<dbReference type="InterPro" id="IPR031982">
    <property type="entry name" value="PilE-like"/>
</dbReference>
<keyword evidence="2" id="KW-0488">Methylation</keyword>
<dbReference type="GO" id="GO:0015627">
    <property type="term" value="C:type II protein secretion system complex"/>
    <property type="evidence" value="ECO:0007669"/>
    <property type="project" value="InterPro"/>
</dbReference>
<evidence type="ECO:0000256" key="2">
    <source>
        <dbReference type="ARBA" id="ARBA00022481"/>
    </source>
</evidence>
<dbReference type="AlphaFoldDB" id="A0A4R6GGE8"/>
<dbReference type="Pfam" id="PF07963">
    <property type="entry name" value="N_methyl"/>
    <property type="match status" value="1"/>
</dbReference>
<keyword evidence="5 6" id="KW-0472">Membrane</keyword>
<sequence>MKHIFSSSFNQRKSAGFTLIELMITVAIIGILAAVAVPAYSDYVIRGKIPEATSALASMRIRLEQFYQDARNYGSDDANCGVPNPASDNFTYTCNWSVGGGVGGTNQFYLITATGIAGRGMNGFAYTIDQAGNRRTTAVPNAAWGTAPIACWVVKKGGGC</sequence>
<dbReference type="OrthoDB" id="8592370at2"/>
<organism evidence="7 8">
    <name type="scientific">Herminiimonas fonticola</name>
    <dbReference type="NCBI Taxonomy" id="303380"/>
    <lineage>
        <taxon>Bacteria</taxon>
        <taxon>Pseudomonadati</taxon>
        <taxon>Pseudomonadota</taxon>
        <taxon>Betaproteobacteria</taxon>
        <taxon>Burkholderiales</taxon>
        <taxon>Oxalobacteraceae</taxon>
        <taxon>Herminiimonas</taxon>
    </lineage>
</organism>
<dbReference type="EMBL" id="SNWF01000004">
    <property type="protein sequence ID" value="TDN93966.1"/>
    <property type="molecule type" value="Genomic_DNA"/>
</dbReference>
<keyword evidence="3 6" id="KW-0812">Transmembrane</keyword>
<accession>A0A4R6GGE8</accession>
<evidence type="ECO:0000256" key="5">
    <source>
        <dbReference type="ARBA" id="ARBA00023136"/>
    </source>
</evidence>
<dbReference type="PANTHER" id="PTHR30093">
    <property type="entry name" value="GENERAL SECRETION PATHWAY PROTEIN G"/>
    <property type="match status" value="1"/>
</dbReference>
<dbReference type="PROSITE" id="PS00409">
    <property type="entry name" value="PROKAR_NTER_METHYL"/>
    <property type="match status" value="1"/>
</dbReference>
<protein>
    <submittedName>
        <fullName evidence="7">Type IV pilus assembly protein PilE</fullName>
    </submittedName>
</protein>
<evidence type="ECO:0000313" key="8">
    <source>
        <dbReference type="Proteomes" id="UP000294737"/>
    </source>
</evidence>
<comment type="subcellular location">
    <subcellularLocation>
        <location evidence="1">Membrane</location>
        <topology evidence="1">Single-pass membrane protein</topology>
    </subcellularLocation>
</comment>
<proteinExistence type="predicted"/>
<dbReference type="PANTHER" id="PTHR30093:SF44">
    <property type="entry name" value="TYPE II SECRETION SYSTEM CORE PROTEIN G"/>
    <property type="match status" value="1"/>
</dbReference>
<dbReference type="SUPFAM" id="SSF54523">
    <property type="entry name" value="Pili subunits"/>
    <property type="match status" value="1"/>
</dbReference>
<dbReference type="Pfam" id="PF16732">
    <property type="entry name" value="ComP_DUS"/>
    <property type="match status" value="1"/>
</dbReference>
<keyword evidence="8" id="KW-1185">Reference proteome</keyword>
<dbReference type="InterPro" id="IPR000983">
    <property type="entry name" value="Bac_GSPG_pilin"/>
</dbReference>
<evidence type="ECO:0000256" key="3">
    <source>
        <dbReference type="ARBA" id="ARBA00022692"/>
    </source>
</evidence>
<gene>
    <name evidence="7" type="ORF">EV677_0506</name>
</gene>
<keyword evidence="4 6" id="KW-1133">Transmembrane helix</keyword>
<comment type="caution">
    <text evidence="7">The sequence shown here is derived from an EMBL/GenBank/DDBJ whole genome shotgun (WGS) entry which is preliminary data.</text>
</comment>
<dbReference type="GO" id="GO:0015628">
    <property type="term" value="P:protein secretion by the type II secretion system"/>
    <property type="evidence" value="ECO:0007669"/>
    <property type="project" value="InterPro"/>
</dbReference>
<evidence type="ECO:0000313" key="7">
    <source>
        <dbReference type="EMBL" id="TDN93966.1"/>
    </source>
</evidence>
<dbReference type="InterPro" id="IPR012902">
    <property type="entry name" value="N_methyl_site"/>
</dbReference>
<feature type="transmembrane region" description="Helical" evidence="6">
    <location>
        <begin position="20"/>
        <end position="40"/>
    </location>
</feature>
<reference evidence="7 8" key="1">
    <citation type="submission" date="2019-03" db="EMBL/GenBank/DDBJ databases">
        <title>Genomic Encyclopedia of Type Strains, Phase IV (KMG-IV): sequencing the most valuable type-strain genomes for metagenomic binning, comparative biology and taxonomic classification.</title>
        <authorList>
            <person name="Goeker M."/>
        </authorList>
    </citation>
    <scope>NUCLEOTIDE SEQUENCE [LARGE SCALE GENOMIC DNA]</scope>
    <source>
        <strain evidence="7 8">DSM 18555</strain>
    </source>
</reference>
<dbReference type="NCBIfam" id="TIGR02532">
    <property type="entry name" value="IV_pilin_GFxxxE"/>
    <property type="match status" value="1"/>
</dbReference>
<evidence type="ECO:0000256" key="6">
    <source>
        <dbReference type="SAM" id="Phobius"/>
    </source>
</evidence>
<dbReference type="Gene3D" id="3.30.700.10">
    <property type="entry name" value="Glycoprotein, Type 4 Pilin"/>
    <property type="match status" value="1"/>
</dbReference>